<gene>
    <name evidence="2" type="ORF">OIU83_17645</name>
</gene>
<dbReference type="AlphaFoldDB" id="A0A9X3C502"/>
<reference evidence="2" key="1">
    <citation type="submission" date="2022-10" db="EMBL/GenBank/DDBJ databases">
        <title>Two novel species of Flavobacterium.</title>
        <authorList>
            <person name="Liu Q."/>
            <person name="Xin Y.-H."/>
        </authorList>
    </citation>
    <scope>NUCLEOTIDE SEQUENCE</scope>
    <source>
        <strain evidence="2">LS1R49</strain>
    </source>
</reference>
<dbReference type="EMBL" id="JAOZEW010000020">
    <property type="protein sequence ID" value="MCV9929489.1"/>
    <property type="molecule type" value="Genomic_DNA"/>
</dbReference>
<name>A0A9X3C502_9FLAO</name>
<accession>A0A9X3C502</accession>
<keyword evidence="3" id="KW-1185">Reference proteome</keyword>
<proteinExistence type="predicted"/>
<dbReference type="Gene3D" id="3.40.50.300">
    <property type="entry name" value="P-loop containing nucleotide triphosphate hydrolases"/>
    <property type="match status" value="1"/>
</dbReference>
<feature type="domain" description="AAA+ ATPase" evidence="1">
    <location>
        <begin position="45"/>
        <end position="188"/>
    </location>
</feature>
<dbReference type="GO" id="GO:0005524">
    <property type="term" value="F:ATP binding"/>
    <property type="evidence" value="ECO:0007669"/>
    <property type="project" value="UniProtKB-KW"/>
</dbReference>
<evidence type="ECO:0000313" key="3">
    <source>
        <dbReference type="Proteomes" id="UP001151079"/>
    </source>
</evidence>
<dbReference type="SUPFAM" id="SSF52540">
    <property type="entry name" value="P-loop containing nucleoside triphosphate hydrolases"/>
    <property type="match status" value="1"/>
</dbReference>
<keyword evidence="2" id="KW-0547">Nucleotide-binding</keyword>
<organism evidence="2 3">
    <name type="scientific">Flavobacterium shii</name>
    <dbReference type="NCBI Taxonomy" id="2987687"/>
    <lineage>
        <taxon>Bacteria</taxon>
        <taxon>Pseudomonadati</taxon>
        <taxon>Bacteroidota</taxon>
        <taxon>Flavobacteriia</taxon>
        <taxon>Flavobacteriales</taxon>
        <taxon>Flavobacteriaceae</taxon>
        <taxon>Flavobacterium</taxon>
    </lineage>
</organism>
<evidence type="ECO:0000313" key="2">
    <source>
        <dbReference type="EMBL" id="MCV9929489.1"/>
    </source>
</evidence>
<dbReference type="Proteomes" id="UP001151079">
    <property type="component" value="Unassembled WGS sequence"/>
</dbReference>
<dbReference type="RefSeq" id="WP_264207575.1">
    <property type="nucleotide sequence ID" value="NZ_JAOZEW010000020.1"/>
</dbReference>
<comment type="caution">
    <text evidence="2">The sequence shown here is derived from an EMBL/GenBank/DDBJ whole genome shotgun (WGS) entry which is preliminary data.</text>
</comment>
<sequence>MESKPKKEKPKPLLKALTVANIQNQKTQRIKFTEKWYDAFKEPQNKGVWFVWGGSGSGKSTFVMKLCKVLALLSFKVFLNILEEETDDTDFIDRVNLNEMQEVEGNFLARSYDYNDMVHYLKRKNSPKVVVIDSATYFFESFEQYKQFKRMFKDKIIIITGHASGKNPKHALEDAIMFDAKMKIFVNGYLALCKGRTIGPNGGRFIIWESGYKKLNGETNE</sequence>
<dbReference type="SMART" id="SM00382">
    <property type="entry name" value="AAA"/>
    <property type="match status" value="1"/>
</dbReference>
<dbReference type="InterPro" id="IPR027417">
    <property type="entry name" value="P-loop_NTPase"/>
</dbReference>
<dbReference type="InterPro" id="IPR003593">
    <property type="entry name" value="AAA+_ATPase"/>
</dbReference>
<protein>
    <submittedName>
        <fullName evidence="2">ATP-binding protein</fullName>
    </submittedName>
</protein>
<evidence type="ECO:0000259" key="1">
    <source>
        <dbReference type="SMART" id="SM00382"/>
    </source>
</evidence>
<keyword evidence="2" id="KW-0067">ATP-binding</keyword>